<dbReference type="SUPFAM" id="SSF51182">
    <property type="entry name" value="RmlC-like cupins"/>
    <property type="match status" value="1"/>
</dbReference>
<keyword evidence="2" id="KW-0408">Iron</keyword>
<dbReference type="CDD" id="cd02247">
    <property type="entry name" value="cupin_pirin_C"/>
    <property type="match status" value="1"/>
</dbReference>
<comment type="similarity">
    <text evidence="1 3">Belongs to the pirin family.</text>
</comment>
<dbReference type="STRING" id="135826.KP77_33430"/>
<keyword evidence="7" id="KW-1185">Reference proteome</keyword>
<feature type="binding site" evidence="2">
    <location>
        <position position="60"/>
    </location>
    <ligand>
        <name>Fe cation</name>
        <dbReference type="ChEBI" id="CHEBI:24875"/>
    </ligand>
</feature>
<evidence type="ECO:0000259" key="4">
    <source>
        <dbReference type="Pfam" id="PF02678"/>
    </source>
</evidence>
<dbReference type="Pfam" id="PF05726">
    <property type="entry name" value="Pirin_C"/>
    <property type="match status" value="1"/>
</dbReference>
<evidence type="ECO:0000256" key="1">
    <source>
        <dbReference type="ARBA" id="ARBA00008416"/>
    </source>
</evidence>
<feature type="domain" description="Pirin C-terminal" evidence="5">
    <location>
        <begin position="175"/>
        <end position="283"/>
    </location>
</feature>
<dbReference type="RefSeq" id="WP_041123811.1">
    <property type="nucleotide sequence ID" value="NZ_JXRQ01000029.1"/>
</dbReference>
<feature type="binding site" evidence="2">
    <location>
        <position position="106"/>
    </location>
    <ligand>
        <name>Fe cation</name>
        <dbReference type="ChEBI" id="CHEBI:24875"/>
    </ligand>
</feature>
<evidence type="ECO:0000313" key="6">
    <source>
        <dbReference type="EMBL" id="KIL43637.1"/>
    </source>
</evidence>
<proteinExistence type="inferred from homology"/>
<evidence type="ECO:0000259" key="5">
    <source>
        <dbReference type="Pfam" id="PF05726"/>
    </source>
</evidence>
<comment type="cofactor">
    <cofactor evidence="2">
        <name>Fe cation</name>
        <dbReference type="ChEBI" id="CHEBI:24875"/>
    </cofactor>
    <text evidence="2">Binds 1 Fe cation per subunit.</text>
</comment>
<dbReference type="AlphaFoldDB" id="A0A0C2V3M7"/>
<reference evidence="6 7" key="1">
    <citation type="submission" date="2015-01" db="EMBL/GenBank/DDBJ databases">
        <title>Genome sequence of Jeotgalibacillus alimentarius.</title>
        <authorList>
            <person name="Goh K.M."/>
            <person name="Chan K.-G."/>
            <person name="Yaakop A.S."/>
            <person name="Ee R."/>
            <person name="Gan H.M."/>
            <person name="Chan C.S."/>
        </authorList>
    </citation>
    <scope>NUCLEOTIDE SEQUENCE [LARGE SCALE GENOMIC DNA]</scope>
    <source>
        <strain evidence="6 7">YKJ-13</strain>
    </source>
</reference>
<dbReference type="GO" id="GO:0046872">
    <property type="term" value="F:metal ion binding"/>
    <property type="evidence" value="ECO:0007669"/>
    <property type="project" value="UniProtKB-KW"/>
</dbReference>
<feature type="domain" description="Pirin N-terminal" evidence="4">
    <location>
        <begin position="50"/>
        <end position="121"/>
    </location>
</feature>
<name>A0A0C2V3M7_9BACL</name>
<protein>
    <submittedName>
        <fullName evidence="6">Pirin</fullName>
    </submittedName>
</protein>
<dbReference type="Proteomes" id="UP000031950">
    <property type="component" value="Unassembled WGS sequence"/>
</dbReference>
<comment type="caution">
    <text evidence="6">The sequence shown here is derived from an EMBL/GenBank/DDBJ whole genome shotgun (WGS) entry which is preliminary data.</text>
</comment>
<dbReference type="InterPro" id="IPR003829">
    <property type="entry name" value="Pirin_N_dom"/>
</dbReference>
<dbReference type="InterPro" id="IPR011051">
    <property type="entry name" value="RmlC_Cupin_sf"/>
</dbReference>
<dbReference type="PANTHER" id="PTHR13903">
    <property type="entry name" value="PIRIN-RELATED"/>
    <property type="match status" value="1"/>
</dbReference>
<accession>A0A0C2V3M7</accession>
<evidence type="ECO:0000256" key="3">
    <source>
        <dbReference type="RuleBase" id="RU003457"/>
    </source>
</evidence>
<keyword evidence="2" id="KW-0479">Metal-binding</keyword>
<dbReference type="EMBL" id="JXRQ01000029">
    <property type="protein sequence ID" value="KIL43637.1"/>
    <property type="molecule type" value="Genomic_DNA"/>
</dbReference>
<dbReference type="Gene3D" id="2.60.120.10">
    <property type="entry name" value="Jelly Rolls"/>
    <property type="match status" value="2"/>
</dbReference>
<evidence type="ECO:0000256" key="2">
    <source>
        <dbReference type="PIRSR" id="PIRSR006232-1"/>
    </source>
</evidence>
<dbReference type="PATRIC" id="fig|135826.4.peg.3320"/>
<sequence length="288" mass="32656">MTEENRFKRDIKDHWRVSYNQNGYPHVQQGWILPPERMKEFDPFILMADDWFKRGTFSDHPHRGFQTITYVVDGRLEHIDNHGGHSVLDAGDVQYMNAGWAARHGEEAVDDDLIHTFQLWLNLPHELRTTTTSYQNVYIEDAPVAEVDGGSVRVYSGEVAGVKGPMESLVPITMTEIRLKEGAEYKHIIPENHNGFFYVTAGEIEAGESAVPLSKTDVGLLTYKEDGTEAESELTIRAKTRARLLLYSGVPIKEEYVAHGPFVMSNMDEIRDAMRDFQAGKFGKPAIK</sequence>
<dbReference type="Pfam" id="PF02678">
    <property type="entry name" value="Pirin"/>
    <property type="match status" value="1"/>
</dbReference>
<dbReference type="PANTHER" id="PTHR13903:SF8">
    <property type="entry name" value="PIRIN"/>
    <property type="match status" value="1"/>
</dbReference>
<dbReference type="InterPro" id="IPR014710">
    <property type="entry name" value="RmlC-like_jellyroll"/>
</dbReference>
<gene>
    <name evidence="6" type="ORF">KP77_33430</name>
</gene>
<dbReference type="OrthoDB" id="321327at2"/>
<organism evidence="6 7">
    <name type="scientific">Jeotgalibacillus alimentarius</name>
    <dbReference type="NCBI Taxonomy" id="135826"/>
    <lineage>
        <taxon>Bacteria</taxon>
        <taxon>Bacillati</taxon>
        <taxon>Bacillota</taxon>
        <taxon>Bacilli</taxon>
        <taxon>Bacillales</taxon>
        <taxon>Caryophanaceae</taxon>
        <taxon>Jeotgalibacillus</taxon>
    </lineage>
</organism>
<dbReference type="InterPro" id="IPR012093">
    <property type="entry name" value="Pirin"/>
</dbReference>
<dbReference type="PIRSF" id="PIRSF006232">
    <property type="entry name" value="Pirin"/>
    <property type="match status" value="1"/>
</dbReference>
<feature type="binding site" evidence="2">
    <location>
        <position position="62"/>
    </location>
    <ligand>
        <name>Fe cation</name>
        <dbReference type="ChEBI" id="CHEBI:24875"/>
    </ligand>
</feature>
<evidence type="ECO:0000313" key="7">
    <source>
        <dbReference type="Proteomes" id="UP000031950"/>
    </source>
</evidence>
<feature type="binding site" evidence="2">
    <location>
        <position position="104"/>
    </location>
    <ligand>
        <name>Fe cation</name>
        <dbReference type="ChEBI" id="CHEBI:24875"/>
    </ligand>
</feature>
<dbReference type="InterPro" id="IPR008778">
    <property type="entry name" value="Pirin_C_dom"/>
</dbReference>